<dbReference type="GO" id="GO:0003677">
    <property type="term" value="F:DNA binding"/>
    <property type="evidence" value="ECO:0007669"/>
    <property type="project" value="TreeGrafter"/>
</dbReference>
<dbReference type="SMART" id="SM00338">
    <property type="entry name" value="BRLZ"/>
    <property type="match status" value="1"/>
</dbReference>
<keyword evidence="8" id="KW-1185">Reference proteome</keyword>
<dbReference type="PANTHER" id="PTHR46391:SF17">
    <property type="entry name" value="BASIC LEUCINE ZIPPER 19-LIKE"/>
    <property type="match status" value="1"/>
</dbReference>
<feature type="region of interest" description="Disordered" evidence="5">
    <location>
        <begin position="1"/>
        <end position="25"/>
    </location>
</feature>
<dbReference type="SUPFAM" id="SSF57959">
    <property type="entry name" value="Leucine zipper domain"/>
    <property type="match status" value="1"/>
</dbReference>
<keyword evidence="4" id="KW-0175">Coiled coil</keyword>
<sequence>MAAAPFDSNMSDKSRMDLSEEEVVNNDDVGESSVIVLSEGTIDVPVLDWDTALKMNCPLPSLPHQQLPLPQIPADLPPLPPLPQIPADLPQLPPLPPLPQIPADLPQLPPLPPLPQIPLPDLHHHQNQKTINTPPAKSRVCLTLDVAIENELKRDRKLDPNMDTKMLRRLAAQRSRMRRSGYIHDLEMKIKDLEEYVKNMKAQAEFYNENRRLIQEENNSLRRAIDIRTNEAKIGQNYMEELQRLIISLKENLANEGKSFTNPLTIRTEEMEMRMMMQESVTISTKPYSIEFYEQRLKQMEMNQDHHNDHKLLIHAARSESEADESFTGLINFDDVDEEGEGVDQYLNLDEMLNLDPN</sequence>
<accession>A0AAD4JDE2</accession>
<dbReference type="PANTHER" id="PTHR46391">
    <property type="entry name" value="BASIC LEUCINE ZIPPER 34"/>
    <property type="match status" value="1"/>
</dbReference>
<dbReference type="EMBL" id="SDAM02000082">
    <property type="protein sequence ID" value="KAH6831764.1"/>
    <property type="molecule type" value="Genomic_DNA"/>
</dbReference>
<evidence type="ECO:0000256" key="2">
    <source>
        <dbReference type="ARBA" id="ARBA00023163"/>
    </source>
</evidence>
<dbReference type="GO" id="GO:0003700">
    <property type="term" value="F:DNA-binding transcription factor activity"/>
    <property type="evidence" value="ECO:0007669"/>
    <property type="project" value="InterPro"/>
</dbReference>
<evidence type="ECO:0000256" key="1">
    <source>
        <dbReference type="ARBA" id="ARBA00023015"/>
    </source>
</evidence>
<protein>
    <recommendedName>
        <fullName evidence="6">BZIP domain-containing protein</fullName>
    </recommendedName>
</protein>
<proteinExistence type="predicted"/>
<keyword evidence="3" id="KW-0539">Nucleus</keyword>
<evidence type="ECO:0000256" key="4">
    <source>
        <dbReference type="SAM" id="Coils"/>
    </source>
</evidence>
<feature type="domain" description="BZIP" evidence="6">
    <location>
        <begin position="161"/>
        <end position="220"/>
    </location>
</feature>
<dbReference type="Gene3D" id="1.20.5.170">
    <property type="match status" value="1"/>
</dbReference>
<evidence type="ECO:0000313" key="7">
    <source>
        <dbReference type="EMBL" id="KAH6831764.1"/>
    </source>
</evidence>
<dbReference type="InterPro" id="IPR004827">
    <property type="entry name" value="bZIP"/>
</dbReference>
<dbReference type="GO" id="GO:0045893">
    <property type="term" value="P:positive regulation of DNA-templated transcription"/>
    <property type="evidence" value="ECO:0007669"/>
    <property type="project" value="TreeGrafter"/>
</dbReference>
<reference evidence="7 8" key="1">
    <citation type="journal article" date="2021" name="Nat. Commun.">
        <title>Incipient diploidization of the medicinal plant Perilla within 10,000 years.</title>
        <authorList>
            <person name="Zhang Y."/>
            <person name="Shen Q."/>
            <person name="Leng L."/>
            <person name="Zhang D."/>
            <person name="Chen S."/>
            <person name="Shi Y."/>
            <person name="Ning Z."/>
            <person name="Chen S."/>
        </authorList>
    </citation>
    <scope>NUCLEOTIDE SEQUENCE [LARGE SCALE GENOMIC DNA]</scope>
    <source>
        <strain evidence="8">cv. PC099</strain>
    </source>
</reference>
<feature type="coiled-coil region" evidence="4">
    <location>
        <begin position="183"/>
        <end position="259"/>
    </location>
</feature>
<organism evidence="7 8">
    <name type="scientific">Perilla frutescens var. hirtella</name>
    <name type="common">Perilla citriodora</name>
    <name type="synonym">Perilla setoyensis</name>
    <dbReference type="NCBI Taxonomy" id="608512"/>
    <lineage>
        <taxon>Eukaryota</taxon>
        <taxon>Viridiplantae</taxon>
        <taxon>Streptophyta</taxon>
        <taxon>Embryophyta</taxon>
        <taxon>Tracheophyta</taxon>
        <taxon>Spermatophyta</taxon>
        <taxon>Magnoliopsida</taxon>
        <taxon>eudicotyledons</taxon>
        <taxon>Gunneridae</taxon>
        <taxon>Pentapetalae</taxon>
        <taxon>asterids</taxon>
        <taxon>lamiids</taxon>
        <taxon>Lamiales</taxon>
        <taxon>Lamiaceae</taxon>
        <taxon>Nepetoideae</taxon>
        <taxon>Elsholtzieae</taxon>
        <taxon>Perilla</taxon>
    </lineage>
</organism>
<name>A0AAD4JDE2_PERFH</name>
<keyword evidence="1" id="KW-0805">Transcription regulation</keyword>
<evidence type="ECO:0000259" key="6">
    <source>
        <dbReference type="SMART" id="SM00338"/>
    </source>
</evidence>
<evidence type="ECO:0000256" key="5">
    <source>
        <dbReference type="SAM" id="MobiDB-lite"/>
    </source>
</evidence>
<keyword evidence="2" id="KW-0804">Transcription</keyword>
<comment type="caution">
    <text evidence="7">The sequence shown here is derived from an EMBL/GenBank/DDBJ whole genome shotgun (WGS) entry which is preliminary data.</text>
</comment>
<dbReference type="Proteomes" id="UP001190926">
    <property type="component" value="Unassembled WGS sequence"/>
</dbReference>
<evidence type="ECO:0000313" key="8">
    <source>
        <dbReference type="Proteomes" id="UP001190926"/>
    </source>
</evidence>
<dbReference type="AlphaFoldDB" id="A0AAD4JDE2"/>
<dbReference type="GO" id="GO:0005634">
    <property type="term" value="C:nucleus"/>
    <property type="evidence" value="ECO:0007669"/>
    <property type="project" value="TreeGrafter"/>
</dbReference>
<dbReference type="InterPro" id="IPR052483">
    <property type="entry name" value="bZIP_transcription_regulators"/>
</dbReference>
<gene>
    <name evidence="7" type="ORF">C2S53_008383</name>
</gene>
<evidence type="ECO:0000256" key="3">
    <source>
        <dbReference type="ARBA" id="ARBA00023242"/>
    </source>
</evidence>
<dbReference type="InterPro" id="IPR046347">
    <property type="entry name" value="bZIP_sf"/>
</dbReference>